<feature type="transmembrane region" description="Helical" evidence="1">
    <location>
        <begin position="38"/>
        <end position="63"/>
    </location>
</feature>
<evidence type="ECO:0000313" key="3">
    <source>
        <dbReference type="Proteomes" id="UP000663852"/>
    </source>
</evidence>
<dbReference type="Proteomes" id="UP000663852">
    <property type="component" value="Unassembled WGS sequence"/>
</dbReference>
<keyword evidence="1" id="KW-0472">Membrane</keyword>
<sequence>MLFSPCYIYSLLSTYIRRARQLIVTCSVVMDGTSNMRVVIALGIIALFGIITFALVAATLGTLNQRYDRLDKQVADLMSQVISISQSSSTTTTEVYATSD</sequence>
<evidence type="ECO:0000313" key="2">
    <source>
        <dbReference type="EMBL" id="CAF1094199.1"/>
    </source>
</evidence>
<gene>
    <name evidence="2" type="ORF">EDS130_LOCUS19644</name>
</gene>
<dbReference type="EMBL" id="CAJNOJ010000095">
    <property type="protein sequence ID" value="CAF1094199.1"/>
    <property type="molecule type" value="Genomic_DNA"/>
</dbReference>
<comment type="caution">
    <text evidence="2">The sequence shown here is derived from an EMBL/GenBank/DDBJ whole genome shotgun (WGS) entry which is preliminary data.</text>
</comment>
<evidence type="ECO:0000256" key="1">
    <source>
        <dbReference type="SAM" id="Phobius"/>
    </source>
</evidence>
<keyword evidence="1" id="KW-1133">Transmembrane helix</keyword>
<keyword evidence="1" id="KW-0812">Transmembrane</keyword>
<proteinExistence type="predicted"/>
<name>A0A814NIM3_ADIRI</name>
<protein>
    <submittedName>
        <fullName evidence="2">Uncharacterized protein</fullName>
    </submittedName>
</protein>
<organism evidence="2 3">
    <name type="scientific">Adineta ricciae</name>
    <name type="common">Rotifer</name>
    <dbReference type="NCBI Taxonomy" id="249248"/>
    <lineage>
        <taxon>Eukaryota</taxon>
        <taxon>Metazoa</taxon>
        <taxon>Spiralia</taxon>
        <taxon>Gnathifera</taxon>
        <taxon>Rotifera</taxon>
        <taxon>Eurotatoria</taxon>
        <taxon>Bdelloidea</taxon>
        <taxon>Adinetida</taxon>
        <taxon>Adinetidae</taxon>
        <taxon>Adineta</taxon>
    </lineage>
</organism>
<reference evidence="2" key="1">
    <citation type="submission" date="2021-02" db="EMBL/GenBank/DDBJ databases">
        <authorList>
            <person name="Nowell W R."/>
        </authorList>
    </citation>
    <scope>NUCLEOTIDE SEQUENCE</scope>
</reference>
<accession>A0A814NIM3</accession>
<dbReference type="AlphaFoldDB" id="A0A814NIM3"/>